<dbReference type="EMBL" id="FNIA01000023">
    <property type="protein sequence ID" value="SDN26588.1"/>
    <property type="molecule type" value="Genomic_DNA"/>
</dbReference>
<gene>
    <name evidence="3" type="ORF">SAMN05192554_12355</name>
</gene>
<feature type="compositionally biased region" description="Polar residues" evidence="1">
    <location>
        <begin position="37"/>
        <end position="48"/>
    </location>
</feature>
<dbReference type="Gene3D" id="2.130.10.10">
    <property type="entry name" value="YVTN repeat-like/Quinoprotein amine dehydrogenase"/>
    <property type="match status" value="1"/>
</dbReference>
<evidence type="ECO:0000313" key="3">
    <source>
        <dbReference type="EMBL" id="SDN26588.1"/>
    </source>
</evidence>
<feature type="compositionally biased region" description="Low complexity" evidence="1">
    <location>
        <begin position="49"/>
        <end position="61"/>
    </location>
</feature>
<sequence length="411" mass="43688">MDGTGRREFLATSVGATVLSAGCLGDESADEPAAGPNESSGPTSTEANTGDGSDSGSSVTGEWPMYGHDSGRTSANTDVTGPTTSPTRAWAKQDLTLGSGCRVVKDGSLFAKHDGVHRFDMVSGEEEWSFEPNGTLPDEIIATASTIVGYGDPAFAVDIETGERLWLENDPTEAFRAWHPVVDGDELVSVTEREVLRGDTRTGTVAGRTELSEPLTVTNDVVGTPESLFVSFDSSTTRLARVDAASGTVEWRTSDVGASPVYNGDAVFTTEREGTSSDRSFVYAHDPETAERRWRATVPETVLPSGSPLTVTDDTLYVGTRNQQLVALDTATGERRWTNDLFSKPDPGHVATDAGVFVCTRGGALLVVSADGERRWDREGAAASKPIVTEDRLLHFGRQGVVCLSTDDATE</sequence>
<dbReference type="SMART" id="SM00564">
    <property type="entry name" value="PQQ"/>
    <property type="match status" value="4"/>
</dbReference>
<name>A0A1G9ZZ97_9EURY</name>
<dbReference type="PANTHER" id="PTHR34512:SF30">
    <property type="entry name" value="OUTER MEMBRANE PROTEIN ASSEMBLY FACTOR BAMB"/>
    <property type="match status" value="1"/>
</dbReference>
<feature type="domain" description="Pyrrolo-quinoline quinone repeat" evidence="2">
    <location>
        <begin position="89"/>
        <end position="273"/>
    </location>
</feature>
<dbReference type="SUPFAM" id="SSF50998">
    <property type="entry name" value="Quinoprotein alcohol dehydrogenase-like"/>
    <property type="match status" value="1"/>
</dbReference>
<evidence type="ECO:0000313" key="4">
    <source>
        <dbReference type="Proteomes" id="UP000199370"/>
    </source>
</evidence>
<dbReference type="RefSeq" id="WP_089735657.1">
    <property type="nucleotide sequence ID" value="NZ_FNIA01000023.1"/>
</dbReference>
<reference evidence="3 4" key="1">
    <citation type="submission" date="2016-10" db="EMBL/GenBank/DDBJ databases">
        <authorList>
            <person name="de Groot N.N."/>
        </authorList>
    </citation>
    <scope>NUCLEOTIDE SEQUENCE [LARGE SCALE GENOMIC DNA]</scope>
    <source>
        <strain evidence="4">EB21,IBRC-M 10013,KCTC 4048</strain>
    </source>
</reference>
<feature type="domain" description="Pyrrolo-quinoline quinone repeat" evidence="2">
    <location>
        <begin position="280"/>
        <end position="389"/>
    </location>
</feature>
<dbReference type="STRING" id="996166.SAMN05192554_12355"/>
<protein>
    <submittedName>
        <fullName evidence="3">Outer membrane protein assembly factor BamB, contains PQQ-like beta-propeller repeat</fullName>
    </submittedName>
</protein>
<organism evidence="3 4">
    <name type="scientific">Haloarchaeobius iranensis</name>
    <dbReference type="NCBI Taxonomy" id="996166"/>
    <lineage>
        <taxon>Archaea</taxon>
        <taxon>Methanobacteriati</taxon>
        <taxon>Methanobacteriota</taxon>
        <taxon>Stenosarchaea group</taxon>
        <taxon>Halobacteria</taxon>
        <taxon>Halobacteriales</taxon>
        <taxon>Halorubellaceae</taxon>
        <taxon>Haloarchaeobius</taxon>
    </lineage>
</organism>
<dbReference type="PANTHER" id="PTHR34512">
    <property type="entry name" value="CELL SURFACE PROTEIN"/>
    <property type="match status" value="1"/>
</dbReference>
<proteinExistence type="predicted"/>
<dbReference type="Proteomes" id="UP000199370">
    <property type="component" value="Unassembled WGS sequence"/>
</dbReference>
<dbReference type="InterPro" id="IPR015943">
    <property type="entry name" value="WD40/YVTN_repeat-like_dom_sf"/>
</dbReference>
<dbReference type="OrthoDB" id="145878at2157"/>
<dbReference type="InterPro" id="IPR011047">
    <property type="entry name" value="Quinoprotein_ADH-like_sf"/>
</dbReference>
<evidence type="ECO:0000259" key="2">
    <source>
        <dbReference type="Pfam" id="PF13360"/>
    </source>
</evidence>
<feature type="compositionally biased region" description="Polar residues" evidence="1">
    <location>
        <begin position="72"/>
        <end position="87"/>
    </location>
</feature>
<dbReference type="InterPro" id="IPR002372">
    <property type="entry name" value="PQQ_rpt_dom"/>
</dbReference>
<feature type="region of interest" description="Disordered" evidence="1">
    <location>
        <begin position="22"/>
        <end position="87"/>
    </location>
</feature>
<evidence type="ECO:0000256" key="1">
    <source>
        <dbReference type="SAM" id="MobiDB-lite"/>
    </source>
</evidence>
<dbReference type="Gene3D" id="2.40.128.630">
    <property type="match status" value="1"/>
</dbReference>
<keyword evidence="4" id="KW-1185">Reference proteome</keyword>
<dbReference type="InterPro" id="IPR018391">
    <property type="entry name" value="PQQ_b-propeller_rpt"/>
</dbReference>
<dbReference type="PROSITE" id="PS51257">
    <property type="entry name" value="PROKAR_LIPOPROTEIN"/>
    <property type="match status" value="1"/>
</dbReference>
<accession>A0A1G9ZZ97</accession>
<dbReference type="Pfam" id="PF13360">
    <property type="entry name" value="PQQ_2"/>
    <property type="match status" value="2"/>
</dbReference>
<dbReference type="AlphaFoldDB" id="A0A1G9ZZ97"/>